<keyword evidence="1" id="KW-0472">Membrane</keyword>
<organism evidence="2 3">
    <name type="scientific">Photobacterium arenosum</name>
    <dbReference type="NCBI Taxonomy" id="2774143"/>
    <lineage>
        <taxon>Bacteria</taxon>
        <taxon>Pseudomonadati</taxon>
        <taxon>Pseudomonadota</taxon>
        <taxon>Gammaproteobacteria</taxon>
        <taxon>Vibrionales</taxon>
        <taxon>Vibrionaceae</taxon>
        <taxon>Photobacterium</taxon>
    </lineage>
</organism>
<protein>
    <recommendedName>
        <fullName evidence="4">Bile acid:sodium symporter</fullName>
    </recommendedName>
</protein>
<evidence type="ECO:0008006" key="4">
    <source>
        <dbReference type="Google" id="ProtNLM"/>
    </source>
</evidence>
<feature type="transmembrane region" description="Helical" evidence="1">
    <location>
        <begin position="123"/>
        <end position="143"/>
    </location>
</feature>
<name>A0ABR9BF88_9GAMM</name>
<keyword evidence="1" id="KW-1133">Transmembrane helix</keyword>
<dbReference type="Proteomes" id="UP000649768">
    <property type="component" value="Unassembled WGS sequence"/>
</dbReference>
<gene>
    <name evidence="2" type="ORF">IFO68_00765</name>
</gene>
<evidence type="ECO:0000313" key="3">
    <source>
        <dbReference type="Proteomes" id="UP000649768"/>
    </source>
</evidence>
<evidence type="ECO:0000256" key="1">
    <source>
        <dbReference type="SAM" id="Phobius"/>
    </source>
</evidence>
<feature type="transmembrane region" description="Helical" evidence="1">
    <location>
        <begin position="189"/>
        <end position="208"/>
    </location>
</feature>
<feature type="transmembrane region" description="Helical" evidence="1">
    <location>
        <begin position="91"/>
        <end position="111"/>
    </location>
</feature>
<feature type="transmembrane region" description="Helical" evidence="1">
    <location>
        <begin position="66"/>
        <end position="85"/>
    </location>
</feature>
<feature type="transmembrane region" description="Helical" evidence="1">
    <location>
        <begin position="220"/>
        <end position="241"/>
    </location>
</feature>
<feature type="transmembrane region" description="Helical" evidence="1">
    <location>
        <begin position="262"/>
        <end position="289"/>
    </location>
</feature>
<keyword evidence="1" id="KW-0812">Transmembrane</keyword>
<proteinExistence type="predicted"/>
<dbReference type="Gene3D" id="1.20.1530.20">
    <property type="match status" value="1"/>
</dbReference>
<dbReference type="EMBL" id="JACYTP010000001">
    <property type="protein sequence ID" value="MBD8511230.1"/>
    <property type="molecule type" value="Genomic_DNA"/>
</dbReference>
<feature type="transmembrane region" description="Helical" evidence="1">
    <location>
        <begin position="37"/>
        <end position="59"/>
    </location>
</feature>
<comment type="caution">
    <text evidence="2">The sequence shown here is derived from an EMBL/GenBank/DDBJ whole genome shotgun (WGS) entry which is preliminary data.</text>
</comment>
<reference evidence="2 3" key="1">
    <citation type="submission" date="2020-09" db="EMBL/GenBank/DDBJ databases">
        <title>Photobacterium sp. CAU 1568 isolated from sand of Sido Beach.</title>
        <authorList>
            <person name="Kim W."/>
        </authorList>
    </citation>
    <scope>NUCLEOTIDE SEQUENCE [LARGE SCALE GENOMIC DNA]</scope>
    <source>
        <strain evidence="2 3">CAU 1568</strain>
    </source>
</reference>
<feature type="transmembrane region" description="Helical" evidence="1">
    <location>
        <begin position="155"/>
        <end position="177"/>
    </location>
</feature>
<dbReference type="InterPro" id="IPR038770">
    <property type="entry name" value="Na+/solute_symporter_sf"/>
</dbReference>
<sequence length="313" mass="34347">MLSLLARHSSILLLLAAVIGFSFPAISTAVFPYLPYILFFLMLFTLIGMKQNALISLLFQPKIWVYAFYHAALLSILSTFIASVLGASASLILAISAVAATGSLFATPAIARSVGLDVMTAMAMTIATTLLMPVVLCINLYLFQHDSFGLDLMTYFQRLVIFIFGPMLLSDLCHRYVPSHILQRTHSKIAQVTILLVPAFPLGLMADFRTFVDQSWQQGLLYFGYGIAICLLFFITGFLLFMRKNVQNGLLAGITSANRNVLLTYTVAGTALGPDYLILVGALQLPIYAMPLVVKWMSNLLNSKNPTQTPSVN</sequence>
<accession>A0ABR9BF88</accession>
<evidence type="ECO:0000313" key="2">
    <source>
        <dbReference type="EMBL" id="MBD8511230.1"/>
    </source>
</evidence>
<keyword evidence="3" id="KW-1185">Reference proteome</keyword>
<feature type="transmembrane region" description="Helical" evidence="1">
    <location>
        <begin position="12"/>
        <end position="31"/>
    </location>
</feature>